<sequence length="144" mass="15987">MKRILVLGAGAMGSAFTVPCVDNNNNVVLVGTHLEDEAIENIRKEDNFHKVLNCKLPKNLRVEKFENFQDEIKKKPDLIVIGVNSKGIEWAGKEISKNYNSSASILLLTKGLTIINEKFETLVEKFKFILKNNGINDADVSAVG</sequence>
<name>A0A382P4I8_9ZZZZ</name>
<dbReference type="EMBL" id="UINC01103953">
    <property type="protein sequence ID" value="SVC66751.1"/>
    <property type="molecule type" value="Genomic_DNA"/>
</dbReference>
<feature type="domain" description="Glycerol-3-phosphate dehydrogenase NAD-dependent N-terminal" evidence="1">
    <location>
        <begin position="4"/>
        <end position="131"/>
    </location>
</feature>
<dbReference type="Gene3D" id="3.40.50.720">
    <property type="entry name" value="NAD(P)-binding Rossmann-like Domain"/>
    <property type="match status" value="1"/>
</dbReference>
<dbReference type="AlphaFoldDB" id="A0A382P4I8"/>
<dbReference type="Pfam" id="PF01210">
    <property type="entry name" value="NAD_Gly3P_dh_N"/>
    <property type="match status" value="1"/>
</dbReference>
<dbReference type="SUPFAM" id="SSF51735">
    <property type="entry name" value="NAD(P)-binding Rossmann-fold domains"/>
    <property type="match status" value="1"/>
</dbReference>
<dbReference type="GO" id="GO:0016616">
    <property type="term" value="F:oxidoreductase activity, acting on the CH-OH group of donors, NAD or NADP as acceptor"/>
    <property type="evidence" value="ECO:0007669"/>
    <property type="project" value="InterPro"/>
</dbReference>
<reference evidence="2" key="1">
    <citation type="submission" date="2018-05" db="EMBL/GenBank/DDBJ databases">
        <authorList>
            <person name="Lanie J.A."/>
            <person name="Ng W.-L."/>
            <person name="Kazmierczak K.M."/>
            <person name="Andrzejewski T.M."/>
            <person name="Davidsen T.M."/>
            <person name="Wayne K.J."/>
            <person name="Tettelin H."/>
            <person name="Glass J.I."/>
            <person name="Rusch D."/>
            <person name="Podicherti R."/>
            <person name="Tsui H.-C.T."/>
            <person name="Winkler M.E."/>
        </authorList>
    </citation>
    <scope>NUCLEOTIDE SEQUENCE</scope>
</reference>
<accession>A0A382P4I8</accession>
<dbReference type="InterPro" id="IPR011128">
    <property type="entry name" value="G3P_DH_NAD-dep_N"/>
</dbReference>
<proteinExistence type="predicted"/>
<gene>
    <name evidence="2" type="ORF">METZ01_LOCUS319605</name>
</gene>
<organism evidence="2">
    <name type="scientific">marine metagenome</name>
    <dbReference type="NCBI Taxonomy" id="408172"/>
    <lineage>
        <taxon>unclassified sequences</taxon>
        <taxon>metagenomes</taxon>
        <taxon>ecological metagenomes</taxon>
    </lineage>
</organism>
<evidence type="ECO:0000313" key="2">
    <source>
        <dbReference type="EMBL" id="SVC66751.1"/>
    </source>
</evidence>
<evidence type="ECO:0000259" key="1">
    <source>
        <dbReference type="Pfam" id="PF01210"/>
    </source>
</evidence>
<dbReference type="InterPro" id="IPR036291">
    <property type="entry name" value="NAD(P)-bd_dom_sf"/>
</dbReference>
<dbReference type="GO" id="GO:0046168">
    <property type="term" value="P:glycerol-3-phosphate catabolic process"/>
    <property type="evidence" value="ECO:0007669"/>
    <property type="project" value="InterPro"/>
</dbReference>
<protein>
    <recommendedName>
        <fullName evidence="1">Glycerol-3-phosphate dehydrogenase NAD-dependent N-terminal domain-containing protein</fullName>
    </recommendedName>
</protein>
<feature type="non-terminal residue" evidence="2">
    <location>
        <position position="144"/>
    </location>
</feature>
<dbReference type="GO" id="GO:0051287">
    <property type="term" value="F:NAD binding"/>
    <property type="evidence" value="ECO:0007669"/>
    <property type="project" value="InterPro"/>
</dbReference>